<feature type="transmembrane region" description="Helical" evidence="1">
    <location>
        <begin position="261"/>
        <end position="282"/>
    </location>
</feature>
<dbReference type="AlphaFoldDB" id="A0ABD5TYB4"/>
<name>A0ABD5TYB4_9EURY</name>
<proteinExistence type="predicted"/>
<protein>
    <recommendedName>
        <fullName evidence="4">DUF3068 domain-containing protein</fullName>
    </recommendedName>
</protein>
<dbReference type="Proteomes" id="UP001596408">
    <property type="component" value="Unassembled WGS sequence"/>
</dbReference>
<evidence type="ECO:0008006" key="4">
    <source>
        <dbReference type="Google" id="ProtNLM"/>
    </source>
</evidence>
<keyword evidence="1" id="KW-0472">Membrane</keyword>
<comment type="caution">
    <text evidence="2">The sequence shown here is derived from an EMBL/GenBank/DDBJ whole genome shotgun (WGS) entry which is preliminary data.</text>
</comment>
<accession>A0ABD5TYB4</accession>
<dbReference type="RefSeq" id="WP_379692329.1">
    <property type="nucleotide sequence ID" value="NZ_JBHSXH010000009.1"/>
</dbReference>
<reference evidence="2 3" key="1">
    <citation type="journal article" date="2019" name="Int. J. Syst. Evol. Microbiol.">
        <title>The Global Catalogue of Microorganisms (GCM) 10K type strain sequencing project: providing services to taxonomists for standard genome sequencing and annotation.</title>
        <authorList>
            <consortium name="The Broad Institute Genomics Platform"/>
            <consortium name="The Broad Institute Genome Sequencing Center for Infectious Disease"/>
            <person name="Wu L."/>
            <person name="Ma J."/>
        </authorList>
    </citation>
    <scope>NUCLEOTIDE SEQUENCE [LARGE SCALE GENOMIC DNA]</scope>
    <source>
        <strain evidence="2 3">YIM 94188</strain>
    </source>
</reference>
<keyword evidence="1" id="KW-1133">Transmembrane helix</keyword>
<sequence length="286" mass="31257">MQRRAAAVYVAFFLVIGAASYSLIATAQTPEVQFQNPKYSVSQGDTFRVDGQTYNVSELSASMEGGGHGGGASLSRSATITYTEQSAEYTETWSNNTSVAVGSSNWTVLVPNQSDPSQFTLREDVNRTTILQQDPNADNETVTRNGEEYVVVQNQDGNTMLVPASEYFPAPQTRQVSEGDTLQYQGNQTNVANVTQSGVEVTWTAPRTNTIDVSSGSNVTLSNQTYLAHFENNKTLQLTQNFESYRAQEEEITTFHTQENGLWGIVILCGSVAVLLVALAFLPSRY</sequence>
<evidence type="ECO:0000313" key="2">
    <source>
        <dbReference type="EMBL" id="MFC6823818.1"/>
    </source>
</evidence>
<keyword evidence="1" id="KW-0812">Transmembrane</keyword>
<organism evidence="2 3">
    <name type="scientific">Halopelagius fulvigenes</name>
    <dbReference type="NCBI Taxonomy" id="1198324"/>
    <lineage>
        <taxon>Archaea</taxon>
        <taxon>Methanobacteriati</taxon>
        <taxon>Methanobacteriota</taxon>
        <taxon>Stenosarchaea group</taxon>
        <taxon>Halobacteria</taxon>
        <taxon>Halobacteriales</taxon>
        <taxon>Haloferacaceae</taxon>
    </lineage>
</organism>
<evidence type="ECO:0000256" key="1">
    <source>
        <dbReference type="SAM" id="Phobius"/>
    </source>
</evidence>
<gene>
    <name evidence="2" type="ORF">ACFQEV_02245</name>
</gene>
<dbReference type="EMBL" id="JBHSXH010000009">
    <property type="protein sequence ID" value="MFC6823818.1"/>
    <property type="molecule type" value="Genomic_DNA"/>
</dbReference>
<evidence type="ECO:0000313" key="3">
    <source>
        <dbReference type="Proteomes" id="UP001596408"/>
    </source>
</evidence>
<keyword evidence="3" id="KW-1185">Reference proteome</keyword>